<name>A0A4C1WSK8_EUMVA</name>
<dbReference type="AlphaFoldDB" id="A0A4C1WSK8"/>
<accession>A0A4C1WSK8</accession>
<feature type="region of interest" description="Disordered" evidence="1">
    <location>
        <begin position="1"/>
        <end position="32"/>
    </location>
</feature>
<feature type="compositionally biased region" description="Low complexity" evidence="1">
    <location>
        <begin position="1"/>
        <end position="10"/>
    </location>
</feature>
<evidence type="ECO:0000256" key="1">
    <source>
        <dbReference type="SAM" id="MobiDB-lite"/>
    </source>
</evidence>
<dbReference type="Proteomes" id="UP000299102">
    <property type="component" value="Unassembled WGS sequence"/>
</dbReference>
<dbReference type="EMBL" id="BGZK01000615">
    <property type="protein sequence ID" value="GBP53097.1"/>
    <property type="molecule type" value="Genomic_DNA"/>
</dbReference>
<evidence type="ECO:0000313" key="2">
    <source>
        <dbReference type="EMBL" id="GBP53097.1"/>
    </source>
</evidence>
<sequence length="100" mass="11271">MRIPLGGRQNRVGRRRPRDGPERHSQTARQTGEFMESVHAQRKFNRLKSRVKNIRLATNDSVRRYRARAPSGGHAPGGPALRHALYDVTGITRVITVFGS</sequence>
<comment type="caution">
    <text evidence="2">The sequence shown here is derived from an EMBL/GenBank/DDBJ whole genome shotgun (WGS) entry which is preliminary data.</text>
</comment>
<reference evidence="2 3" key="1">
    <citation type="journal article" date="2019" name="Commun. Biol.">
        <title>The bagworm genome reveals a unique fibroin gene that provides high tensile strength.</title>
        <authorList>
            <person name="Kono N."/>
            <person name="Nakamura H."/>
            <person name="Ohtoshi R."/>
            <person name="Tomita M."/>
            <person name="Numata K."/>
            <person name="Arakawa K."/>
        </authorList>
    </citation>
    <scope>NUCLEOTIDE SEQUENCE [LARGE SCALE GENOMIC DNA]</scope>
</reference>
<organism evidence="2 3">
    <name type="scientific">Eumeta variegata</name>
    <name type="common">Bagworm moth</name>
    <name type="synonym">Eumeta japonica</name>
    <dbReference type="NCBI Taxonomy" id="151549"/>
    <lineage>
        <taxon>Eukaryota</taxon>
        <taxon>Metazoa</taxon>
        <taxon>Ecdysozoa</taxon>
        <taxon>Arthropoda</taxon>
        <taxon>Hexapoda</taxon>
        <taxon>Insecta</taxon>
        <taxon>Pterygota</taxon>
        <taxon>Neoptera</taxon>
        <taxon>Endopterygota</taxon>
        <taxon>Lepidoptera</taxon>
        <taxon>Glossata</taxon>
        <taxon>Ditrysia</taxon>
        <taxon>Tineoidea</taxon>
        <taxon>Psychidae</taxon>
        <taxon>Oiketicinae</taxon>
        <taxon>Eumeta</taxon>
    </lineage>
</organism>
<gene>
    <name evidence="2" type="ORF">EVAR_43383_1</name>
</gene>
<protein>
    <submittedName>
        <fullName evidence="2">Uncharacterized protein</fullName>
    </submittedName>
</protein>
<evidence type="ECO:0000313" key="3">
    <source>
        <dbReference type="Proteomes" id="UP000299102"/>
    </source>
</evidence>
<proteinExistence type="predicted"/>
<keyword evidence="3" id="KW-1185">Reference proteome</keyword>